<dbReference type="InterPro" id="IPR036322">
    <property type="entry name" value="WD40_repeat_dom_sf"/>
</dbReference>
<dbReference type="EMBL" id="BTSX01000006">
    <property type="protein sequence ID" value="GMT05413.1"/>
    <property type="molecule type" value="Genomic_DNA"/>
</dbReference>
<evidence type="ECO:0000256" key="2">
    <source>
        <dbReference type="ARBA" id="ARBA00022490"/>
    </source>
</evidence>
<name>A0AAV5UGC2_9BILA</name>
<reference evidence="6" key="1">
    <citation type="submission" date="2023-10" db="EMBL/GenBank/DDBJ databases">
        <title>Genome assembly of Pristionchus species.</title>
        <authorList>
            <person name="Yoshida K."/>
            <person name="Sommer R.J."/>
        </authorList>
    </citation>
    <scope>NUCLEOTIDE SEQUENCE</scope>
    <source>
        <strain evidence="6">RS0144</strain>
    </source>
</reference>
<keyword evidence="7" id="KW-1185">Reference proteome</keyword>
<evidence type="ECO:0000256" key="4">
    <source>
        <dbReference type="ARBA" id="ARBA00022694"/>
    </source>
</evidence>
<evidence type="ECO:0008006" key="8">
    <source>
        <dbReference type="Google" id="ProtNLM"/>
    </source>
</evidence>
<dbReference type="Gene3D" id="2.130.10.10">
    <property type="entry name" value="YVTN repeat-like/Quinoprotein amine dehydrogenase"/>
    <property type="match status" value="2"/>
</dbReference>
<dbReference type="InterPro" id="IPR011044">
    <property type="entry name" value="Quino_amine_DH_bsu"/>
</dbReference>
<protein>
    <recommendedName>
        <fullName evidence="8">WD40 domain-containing protein</fullName>
    </recommendedName>
</protein>
<dbReference type="SUPFAM" id="SSF50969">
    <property type="entry name" value="YVTN repeat-like/Quinoprotein amine dehydrogenase"/>
    <property type="match status" value="1"/>
</dbReference>
<dbReference type="GO" id="GO:0030488">
    <property type="term" value="P:tRNA methylation"/>
    <property type="evidence" value="ECO:0007669"/>
    <property type="project" value="TreeGrafter"/>
</dbReference>
<evidence type="ECO:0000313" key="7">
    <source>
        <dbReference type="Proteomes" id="UP001432027"/>
    </source>
</evidence>
<evidence type="ECO:0000256" key="5">
    <source>
        <dbReference type="ARBA" id="ARBA00022737"/>
    </source>
</evidence>
<comment type="subcellular location">
    <subcellularLocation>
        <location evidence="1">Cytoplasm</location>
    </subcellularLocation>
</comment>
<evidence type="ECO:0000313" key="6">
    <source>
        <dbReference type="EMBL" id="GMT05413.1"/>
    </source>
</evidence>
<gene>
    <name evidence="6" type="ORF">PENTCL1PPCAC_27587</name>
</gene>
<dbReference type="InterPro" id="IPR015943">
    <property type="entry name" value="WD40/YVTN_repeat-like_dom_sf"/>
</dbReference>
<dbReference type="AlphaFoldDB" id="A0AAV5UGC2"/>
<dbReference type="GO" id="GO:0005737">
    <property type="term" value="C:cytoplasm"/>
    <property type="evidence" value="ECO:0007669"/>
    <property type="project" value="UniProtKB-SubCell"/>
</dbReference>
<evidence type="ECO:0000256" key="3">
    <source>
        <dbReference type="ARBA" id="ARBA00022574"/>
    </source>
</evidence>
<proteinExistence type="predicted"/>
<sequence length="1065" mass="118015">LFQMSSSISLLQLPRLCIWTAEVPDGRVLSGVGPHLELYCLLESGEYRLQGRTSVFGACGRPITAVRRIDNSDSFVVIGSSLLCILKESEFADPVVPSSRIHSFTDEIVNIAYAVHHQQQNEFGLVLRSGRTLRVTASIDDANRLHVDTVSNYDRAKCGLLMSALCLLRAGAAADQWKEMRCIAGSAMGEVRLWGTDEGSSSNSTTDCGRIGFVISMAVVDQSDDLAQATVVAVTENRAINLWRIRYRESDWLQLLQKEEAAHAVRPSALAYCSRTRRAVSAAEDGELCVWSVSEGGFSLLRRFQTRVGAVRSLRMDGEGRILYGSVTGSLFSLPLDSLVAQPERQFIEGHKIQPHFRDCDRTPIRSFAVIHHHEKYDGSIAPGTRQTELQCLGEDGSTLEVTGEAVDRVSKRVDNEGSFLHLTSWADRDSAITVFHDEKHIRMSIYHPPDHVAGDDSGYRRLSEQANQSTILTARPTMSRTEKGAEPYVVVQSTSGVIAVVRECHGSVRIWRYRIQMEDESGESTKKRRNQMLIVNSVVIDRSSDTGLHVVLGTTNGRLLYSPLKGEGEQTPEGVSTLDFALDKEKSAQILILYPRSRRLEKTSITQLEYCRERRECTALSKNGWMMRIRVEGDKGLIVSEEDISRELGVEWPVRIERRGEEEYVIGFNARNLVVVSRRLKTCLLSIDCGGGHRQVHVDLEGDREGGGVDRVVVYYGKNQGIVHHSQRSFIAGLRQLTWTPHRDKIVFCTGMDRYVLMGSIDGEIVLGTRDYDSLSVLQRWYVPETTTAFAGKRDDTVLRLVIGGPKGDLYVVDWNKEEKRAPPLTLISTGNDSRIIDVCALGEHVVAAFADAQIAIFKLDSCLRARKVAVWEMPLVHRGTFTKVCVTQADAKKRALLIDAITSAGTLSQLAFDAVNEKIEHVRDISIDHAVLTVIRRDLSSGITVVGSDSGTLFVYAACKHIDAITCESEEALELLEVWRDAHCCQITHLSLFRSSSGKLRVASVGMDCTITVLEMEGAMGKLSLVRRSVFAVNDPSSIAVMSESDENVRTIVAGCGLEIVQL</sequence>
<keyword evidence="3" id="KW-0853">WD repeat</keyword>
<dbReference type="SUPFAM" id="SSF50978">
    <property type="entry name" value="WD40 repeat-like"/>
    <property type="match status" value="1"/>
</dbReference>
<keyword evidence="5" id="KW-0677">Repeat</keyword>
<dbReference type="PANTHER" id="PTHR14344:SF3">
    <property type="entry name" value="WD REPEAT-CONTAINING PROTEIN 6"/>
    <property type="match status" value="1"/>
</dbReference>
<organism evidence="6 7">
    <name type="scientific">Pristionchus entomophagus</name>
    <dbReference type="NCBI Taxonomy" id="358040"/>
    <lineage>
        <taxon>Eukaryota</taxon>
        <taxon>Metazoa</taxon>
        <taxon>Ecdysozoa</taxon>
        <taxon>Nematoda</taxon>
        <taxon>Chromadorea</taxon>
        <taxon>Rhabditida</taxon>
        <taxon>Rhabditina</taxon>
        <taxon>Diplogasteromorpha</taxon>
        <taxon>Diplogasteroidea</taxon>
        <taxon>Neodiplogasteridae</taxon>
        <taxon>Pristionchus</taxon>
    </lineage>
</organism>
<dbReference type="PANTHER" id="PTHR14344">
    <property type="entry name" value="WD REPEAT PROTEIN"/>
    <property type="match status" value="1"/>
</dbReference>
<accession>A0AAV5UGC2</accession>
<keyword evidence="4" id="KW-0819">tRNA processing</keyword>
<dbReference type="Proteomes" id="UP001432027">
    <property type="component" value="Unassembled WGS sequence"/>
</dbReference>
<keyword evidence="2" id="KW-0963">Cytoplasm</keyword>
<dbReference type="InterPro" id="IPR051973">
    <property type="entry name" value="tRNA_Anticodon_Mtase-Reg"/>
</dbReference>
<feature type="non-terminal residue" evidence="6">
    <location>
        <position position="1"/>
    </location>
</feature>
<evidence type="ECO:0000256" key="1">
    <source>
        <dbReference type="ARBA" id="ARBA00004496"/>
    </source>
</evidence>
<comment type="caution">
    <text evidence="6">The sequence shown here is derived from an EMBL/GenBank/DDBJ whole genome shotgun (WGS) entry which is preliminary data.</text>
</comment>